<gene>
    <name evidence="2" type="ORF">FE246_08300</name>
</gene>
<reference evidence="2 3" key="1">
    <citation type="submission" date="2019-05" db="EMBL/GenBank/DDBJ databases">
        <title>Arcobacter cibarius and Arcobacter thereius providing challenges in identification an antibiotic susceptibility and Quinolone resistance.</title>
        <authorList>
            <person name="Busch A."/>
            <person name="Hanel I."/>
            <person name="Hotzel H."/>
            <person name="Tomaso H."/>
        </authorList>
    </citation>
    <scope>NUCLEOTIDE SEQUENCE [LARGE SCALE GENOMIC DNA]</scope>
    <source>
        <strain evidence="2 3">17CS1191_2</strain>
    </source>
</reference>
<comment type="caution">
    <text evidence="2">The sequence shown here is derived from an EMBL/GenBank/DDBJ whole genome shotgun (WGS) entry which is preliminary data.</text>
</comment>
<protein>
    <submittedName>
        <fullName evidence="2">Uncharacterized protein</fullName>
    </submittedName>
</protein>
<feature type="transmembrane region" description="Helical" evidence="1">
    <location>
        <begin position="43"/>
        <end position="61"/>
    </location>
</feature>
<evidence type="ECO:0000313" key="3">
    <source>
        <dbReference type="Proteomes" id="UP000308001"/>
    </source>
</evidence>
<keyword evidence="1" id="KW-0812">Transmembrane</keyword>
<evidence type="ECO:0000313" key="2">
    <source>
        <dbReference type="EMBL" id="TLS70959.1"/>
    </source>
</evidence>
<dbReference type="Proteomes" id="UP000308001">
    <property type="component" value="Unassembled WGS sequence"/>
</dbReference>
<organism evidence="2 3">
    <name type="scientific">Aliarcobacter thereius</name>
    <dbReference type="NCBI Taxonomy" id="544718"/>
    <lineage>
        <taxon>Bacteria</taxon>
        <taxon>Pseudomonadati</taxon>
        <taxon>Campylobacterota</taxon>
        <taxon>Epsilonproteobacteria</taxon>
        <taxon>Campylobacterales</taxon>
        <taxon>Arcobacteraceae</taxon>
        <taxon>Aliarcobacter</taxon>
    </lineage>
</organism>
<feature type="transmembrane region" description="Helical" evidence="1">
    <location>
        <begin position="5"/>
        <end position="23"/>
    </location>
</feature>
<name>A0A5R9GYY4_9BACT</name>
<keyword evidence="1" id="KW-0472">Membrane</keyword>
<dbReference type="RefSeq" id="WP_138143033.1">
    <property type="nucleotide sequence ID" value="NZ_VBUF01000005.1"/>
</dbReference>
<keyword evidence="1" id="KW-1133">Transmembrane helix</keyword>
<sequence>MKDKLLSLFKDIGVLVFATLFILDGLYDTRIFQKGSNTDMNILKIYVGIIIYLVVISSWLIKIYKKYFKHKVNNKLEEVEKSEFFKKKVRICDKFIGFSIFMLLAYFYLDILILGIIAFLLFFIYLTCIFKNRERNI</sequence>
<proteinExistence type="predicted"/>
<dbReference type="AlphaFoldDB" id="A0A5R9GYY4"/>
<accession>A0A5R9GYY4</accession>
<evidence type="ECO:0000256" key="1">
    <source>
        <dbReference type="SAM" id="Phobius"/>
    </source>
</evidence>
<feature type="transmembrane region" description="Helical" evidence="1">
    <location>
        <begin position="95"/>
        <end position="126"/>
    </location>
</feature>
<dbReference type="EMBL" id="VBUF01000005">
    <property type="protein sequence ID" value="TLS70959.1"/>
    <property type="molecule type" value="Genomic_DNA"/>
</dbReference>